<evidence type="ECO:0000313" key="2">
    <source>
        <dbReference type="Proteomes" id="UP000681343"/>
    </source>
</evidence>
<name>A0A810PWI0_9FIRM</name>
<proteinExistence type="predicted"/>
<organism evidence="1 2">
    <name type="scientific">Vescimonas fastidiosa</name>
    <dbReference type="NCBI Taxonomy" id="2714353"/>
    <lineage>
        <taxon>Bacteria</taxon>
        <taxon>Bacillati</taxon>
        <taxon>Bacillota</taxon>
        <taxon>Clostridia</taxon>
        <taxon>Eubacteriales</taxon>
        <taxon>Oscillospiraceae</taxon>
        <taxon>Vescimonas</taxon>
    </lineage>
</organism>
<dbReference type="AlphaFoldDB" id="A0A810PWI0"/>
<gene>
    <name evidence="1" type="ORF">MM35RIKEN_07770</name>
</gene>
<sequence length="49" mass="5706">MQKRTAGPYGQRTKINYRRSIAQYIVFVKNLETIYSYAGGNTEKEISLF</sequence>
<dbReference type="EMBL" id="AP023415">
    <property type="protein sequence ID" value="BCK78585.1"/>
    <property type="molecule type" value="Genomic_DNA"/>
</dbReference>
<dbReference type="Proteomes" id="UP000681343">
    <property type="component" value="Chromosome"/>
</dbReference>
<protein>
    <submittedName>
        <fullName evidence="1">Uncharacterized protein</fullName>
    </submittedName>
</protein>
<dbReference type="KEGG" id="vfa:MM35RIKEN_07770"/>
<reference evidence="1" key="1">
    <citation type="submission" date="2020-09" db="EMBL/GenBank/DDBJ databases">
        <title>New species isolated from human feces.</title>
        <authorList>
            <person name="Kitahara M."/>
            <person name="Shigeno Y."/>
            <person name="Shime M."/>
            <person name="Matsumoto Y."/>
            <person name="Nakamura S."/>
            <person name="Motooka D."/>
            <person name="Fukuoka S."/>
            <person name="Nishikawa H."/>
            <person name="Benno Y."/>
        </authorList>
    </citation>
    <scope>NUCLEOTIDE SEQUENCE</scope>
    <source>
        <strain evidence="1">MM35</strain>
    </source>
</reference>
<keyword evidence="2" id="KW-1185">Reference proteome</keyword>
<accession>A0A810PWI0</accession>
<evidence type="ECO:0000313" key="1">
    <source>
        <dbReference type="EMBL" id="BCK78585.1"/>
    </source>
</evidence>